<dbReference type="EMBL" id="MN739080">
    <property type="protein sequence ID" value="QHS87297.1"/>
    <property type="molecule type" value="Genomic_DNA"/>
</dbReference>
<name>A0A6C0B502_9ZZZZ</name>
<reference evidence="1" key="1">
    <citation type="journal article" date="2020" name="Nature">
        <title>Giant virus diversity and host interactions through global metagenomics.</title>
        <authorList>
            <person name="Schulz F."/>
            <person name="Roux S."/>
            <person name="Paez-Espino D."/>
            <person name="Jungbluth S."/>
            <person name="Walsh D.A."/>
            <person name="Denef V.J."/>
            <person name="McMahon K.D."/>
            <person name="Konstantinidis K.T."/>
            <person name="Eloe-Fadrosh E.A."/>
            <person name="Kyrpides N.C."/>
            <person name="Woyke T."/>
        </authorList>
    </citation>
    <scope>NUCLEOTIDE SEQUENCE</scope>
    <source>
        <strain evidence="1">GVMAG-M-3300010157-4</strain>
    </source>
</reference>
<proteinExistence type="predicted"/>
<evidence type="ECO:0000313" key="1">
    <source>
        <dbReference type="EMBL" id="QHS87297.1"/>
    </source>
</evidence>
<protein>
    <submittedName>
        <fullName evidence="1">Uncharacterized protein</fullName>
    </submittedName>
</protein>
<dbReference type="AlphaFoldDB" id="A0A6C0B502"/>
<accession>A0A6C0B502</accession>
<organism evidence="1">
    <name type="scientific">viral metagenome</name>
    <dbReference type="NCBI Taxonomy" id="1070528"/>
    <lineage>
        <taxon>unclassified sequences</taxon>
        <taxon>metagenomes</taxon>
        <taxon>organismal metagenomes</taxon>
    </lineage>
</organism>
<sequence length="92" mass="10272">MSEELVQELKTNILAQVEAKSLNTKKRLNMTTLKGKISGIKGSQRTALLTALLVADESPDYKHAVSLLFGYNRSKLTAGGRRKNKKTRKQQK</sequence>